<dbReference type="SUPFAM" id="SSF48403">
    <property type="entry name" value="Ankyrin repeat"/>
    <property type="match status" value="1"/>
</dbReference>
<protein>
    <submittedName>
        <fullName evidence="7">Kinase D-interacting substrate of 220 kDa B</fullName>
    </submittedName>
</protein>
<dbReference type="PANTHER" id="PTHR24198:SF165">
    <property type="entry name" value="ANKYRIN REPEAT-CONTAINING PROTEIN-RELATED"/>
    <property type="match status" value="1"/>
</dbReference>
<keyword evidence="8" id="KW-1185">Reference proteome</keyword>
<feature type="compositionally biased region" description="Polar residues" evidence="5">
    <location>
        <begin position="339"/>
        <end position="365"/>
    </location>
</feature>
<feature type="region of interest" description="Disordered" evidence="5">
    <location>
        <begin position="101"/>
        <end position="128"/>
    </location>
</feature>
<feature type="coiled-coil region" evidence="4">
    <location>
        <begin position="821"/>
        <end position="862"/>
    </location>
</feature>
<evidence type="ECO:0000256" key="1">
    <source>
        <dbReference type="ARBA" id="ARBA00022737"/>
    </source>
</evidence>
<dbReference type="Proteomes" id="UP001174909">
    <property type="component" value="Unassembled WGS sequence"/>
</dbReference>
<feature type="repeat" description="ANK" evidence="3">
    <location>
        <begin position="441"/>
        <end position="473"/>
    </location>
</feature>
<gene>
    <name evidence="7" type="ORF">GBAR_LOCUS18444</name>
</gene>
<dbReference type="SUPFAM" id="SSF47986">
    <property type="entry name" value="DEATH domain"/>
    <property type="match status" value="1"/>
</dbReference>
<dbReference type="InterPro" id="IPR011029">
    <property type="entry name" value="DEATH-like_dom_sf"/>
</dbReference>
<keyword evidence="7" id="KW-0418">Kinase</keyword>
<feature type="domain" description="Death" evidence="6">
    <location>
        <begin position="23"/>
        <end position="92"/>
    </location>
</feature>
<evidence type="ECO:0000313" key="8">
    <source>
        <dbReference type="Proteomes" id="UP001174909"/>
    </source>
</evidence>
<feature type="compositionally biased region" description="Polar residues" evidence="5">
    <location>
        <begin position="101"/>
        <end position="120"/>
    </location>
</feature>
<feature type="repeat" description="ANK" evidence="3">
    <location>
        <begin position="633"/>
        <end position="665"/>
    </location>
</feature>
<dbReference type="PROSITE" id="PS50088">
    <property type="entry name" value="ANK_REPEAT"/>
    <property type="match status" value="7"/>
</dbReference>
<feature type="compositionally biased region" description="Low complexity" evidence="5">
    <location>
        <begin position="303"/>
        <end position="315"/>
    </location>
</feature>
<dbReference type="GO" id="GO:0007165">
    <property type="term" value="P:signal transduction"/>
    <property type="evidence" value="ECO:0007669"/>
    <property type="project" value="InterPro"/>
</dbReference>
<dbReference type="InterPro" id="IPR002110">
    <property type="entry name" value="Ankyrin_rpt"/>
</dbReference>
<dbReference type="SMART" id="SM00248">
    <property type="entry name" value="ANK"/>
    <property type="match status" value="9"/>
</dbReference>
<feature type="region of interest" description="Disordered" evidence="5">
    <location>
        <begin position="747"/>
        <end position="784"/>
    </location>
</feature>
<comment type="caution">
    <text evidence="7">The sequence shown here is derived from an EMBL/GenBank/DDBJ whole genome shotgun (WGS) entry which is preliminary data.</text>
</comment>
<name>A0AA35WXR5_GEOBA</name>
<dbReference type="EMBL" id="CASHTH010002615">
    <property type="protein sequence ID" value="CAI8032666.1"/>
    <property type="molecule type" value="Genomic_DNA"/>
</dbReference>
<dbReference type="Gene3D" id="1.25.40.20">
    <property type="entry name" value="Ankyrin repeat-containing domain"/>
    <property type="match status" value="2"/>
</dbReference>
<feature type="compositionally biased region" description="Low complexity" evidence="5">
    <location>
        <begin position="245"/>
        <end position="266"/>
    </location>
</feature>
<feature type="non-terminal residue" evidence="7">
    <location>
        <position position="1"/>
    </location>
</feature>
<feature type="region of interest" description="Disordered" evidence="5">
    <location>
        <begin position="221"/>
        <end position="367"/>
    </location>
</feature>
<feature type="repeat" description="ANK" evidence="3">
    <location>
        <begin position="666"/>
        <end position="698"/>
    </location>
</feature>
<evidence type="ECO:0000256" key="4">
    <source>
        <dbReference type="SAM" id="Coils"/>
    </source>
</evidence>
<evidence type="ECO:0000313" key="7">
    <source>
        <dbReference type="EMBL" id="CAI8032666.1"/>
    </source>
</evidence>
<keyword evidence="2 3" id="KW-0040">ANK repeat</keyword>
<dbReference type="Gene3D" id="1.10.533.10">
    <property type="entry name" value="Death Domain, Fas"/>
    <property type="match status" value="2"/>
</dbReference>
<dbReference type="InterPro" id="IPR036770">
    <property type="entry name" value="Ankyrin_rpt-contain_sf"/>
</dbReference>
<dbReference type="PROSITE" id="PS50297">
    <property type="entry name" value="ANK_REP_REGION"/>
    <property type="match status" value="4"/>
</dbReference>
<dbReference type="Pfam" id="PF12796">
    <property type="entry name" value="Ank_2"/>
    <property type="match status" value="3"/>
</dbReference>
<keyword evidence="4" id="KW-0175">Coiled coil</keyword>
<evidence type="ECO:0000259" key="6">
    <source>
        <dbReference type="PROSITE" id="PS50017"/>
    </source>
</evidence>
<keyword evidence="1" id="KW-0677">Repeat</keyword>
<dbReference type="CDD" id="cd01670">
    <property type="entry name" value="Death"/>
    <property type="match status" value="1"/>
</dbReference>
<feature type="repeat" description="ANK" evidence="3">
    <location>
        <begin position="600"/>
        <end position="632"/>
    </location>
</feature>
<feature type="domain" description="Death" evidence="6">
    <location>
        <begin position="145"/>
        <end position="200"/>
    </location>
</feature>
<feature type="repeat" description="ANK" evidence="3">
    <location>
        <begin position="473"/>
        <end position="506"/>
    </location>
</feature>
<evidence type="ECO:0000256" key="2">
    <source>
        <dbReference type="ARBA" id="ARBA00023043"/>
    </source>
</evidence>
<organism evidence="7 8">
    <name type="scientific">Geodia barretti</name>
    <name type="common">Barrett's horny sponge</name>
    <dbReference type="NCBI Taxonomy" id="519541"/>
    <lineage>
        <taxon>Eukaryota</taxon>
        <taxon>Metazoa</taxon>
        <taxon>Porifera</taxon>
        <taxon>Demospongiae</taxon>
        <taxon>Heteroscleromorpha</taxon>
        <taxon>Tetractinellida</taxon>
        <taxon>Astrophorina</taxon>
        <taxon>Geodiidae</taxon>
        <taxon>Geodia</taxon>
    </lineage>
</organism>
<feature type="repeat" description="ANK" evidence="3">
    <location>
        <begin position="408"/>
        <end position="440"/>
    </location>
</feature>
<accession>A0AA35WXR5</accession>
<feature type="repeat" description="ANK" evidence="3">
    <location>
        <begin position="507"/>
        <end position="539"/>
    </location>
</feature>
<evidence type="ECO:0000256" key="5">
    <source>
        <dbReference type="SAM" id="MobiDB-lite"/>
    </source>
</evidence>
<reference evidence="7" key="1">
    <citation type="submission" date="2023-03" db="EMBL/GenBank/DDBJ databases">
        <authorList>
            <person name="Steffen K."/>
            <person name="Cardenas P."/>
        </authorList>
    </citation>
    <scope>NUCLEOTIDE SEQUENCE</scope>
</reference>
<sequence>MAAVITGRDQALVERHLRSVAPSWFEIGIRLHLSVSVLETIDMEYGSAEEKLSAVVREWLRVAGREANWKPLIQVLRSSGHSTLASKLEAQYSSTTATVLDRGNGQSSKLGLQRSSSTTAPVKGNGGRPKLAQLVPIPLSSSQCRELAEHLNFSESDVVNIEIKSHGNENKLKRALFKAWLDREEEASWSHVLEALDRVSSSLKDKVMDTYLGDQQLRLKSSTTEHVVDEKDSPQSSGPRPVTMPLATTTRTSPLRSSSSSYHSASNYDEPEDHSTLPPYHANAEPPVPRTLVKTVRRKETPSSFSSSHGSSRSSKGGYNPRNSSDVPGELTSRHHLTSLRTPTTGSPRSTLATAGSETATSSGRASPDEALVQEFLEGVKAWKIEAVERVLVQDRGVDVDMVVKEKDRRSALMLASVADHPPMVRVLLKHKASTQAKDKNGFTALYLACSHGNYEIMKLLVEHFADVNARANDATPMLLVPAQKGFSMVTQYLLENGANPNLADKDGITPLMAASKKGQRDVVKVLLANGADVTIVSVRTSRTALQEAIDNDHKEIVPLLIEATKKAKEKNQKLFTCKSAEEARELVKDNAKVDERRGDQATPLIVQVQSGNEEVVKELLGLGANIDLQDDEGESALMKACAEGNYSMVHIIVSHRAILDLKSKGGDTAVVYAVRGNHMAIVRELLLSGADPTIRNKNGQTALELAEELESKVMVEEIKKHTAIADSKDPFINLLSGYLEKVTMKPTTVTNGGSKEPSVCGSDSSHQKSAEGPEDEESPLTDQLNKAWKRIADLETRVHDLTLQSTIEITDDTDLSFYDKKRLEAEYRKLKELKHKAEQYAVEAKQTAQRLSAENFKLKEDLSREQHFNELERKNFLRDMEAKMGQRRGEEEREEAKKEVVQQTIHARAQQLATTMIASHSELNVEINYEMIKDLILNQTVRANLALFIVAGLPFSGKSTVLKKLLNSSAQTSTQEMHGLTELEAAILRHEVRNISLWSVFQHQQLLLVTISLLKLAFQKNAFPKFPASPAASSKVFGEPDIDRCFSKIFRDLPVDMMNNEETRWMLTTGDVSFVTAWDIGMNKAVFDVMVMIAPDCDSAVLLDFFSLNLDADTIDEIPNLGDKCYKGRYNSSRNDAEQLLRLRTKLEYLYYPMFVLANRPCVLVATHDGLPEVRVREKSEHVLRKIEMQFLSRDCSHLPLPHLLPVKYEKKEDIWALRSILEKTISTSPPFYVQLPMKWVFLRTYLGYTRKMYIPLPELKAVAKHLHITNGEVMDFLKQFAKCGSVIHVMGLCPECSDEFVILRVAEFLKDVEKLYYIQENTDIRVELRERARLGYISRELADELWVKSSSHPPQRSGFFIHALRRMGILTALKQRPGEKAPQEEYFMPRMRPKACNDPPVQSSLFLTHGTVFPFPLQSEFLTHFNEVLDSHFLFDPRECLNTLHFKTLEGDRDLTFRFMNSYMEVHGTGFSMKLRGIIKTACIEVMAAIKRQRPKLNLKYSLAALCPNWSQGDEKPHFAKFRVQEDVDDIFCYRCLSMVKVGEESKEWIKATYSGPKSPVQSEADTIPKSELLRMAETLSTLNFEDLVVLSKLLGFTELQVRERLRHTSRGKLTLELLLEFSDRTTCHVRRRLGQVLLNNGHWREALKIYPQ</sequence>
<dbReference type="InterPro" id="IPR000488">
    <property type="entry name" value="Death_dom"/>
</dbReference>
<keyword evidence="7" id="KW-0808">Transferase</keyword>
<evidence type="ECO:0000256" key="3">
    <source>
        <dbReference type="PROSITE-ProRule" id="PRU00023"/>
    </source>
</evidence>
<dbReference type="PRINTS" id="PR01415">
    <property type="entry name" value="ANKYRIN"/>
</dbReference>
<dbReference type="GO" id="GO:0016301">
    <property type="term" value="F:kinase activity"/>
    <property type="evidence" value="ECO:0007669"/>
    <property type="project" value="UniProtKB-KW"/>
</dbReference>
<dbReference type="PROSITE" id="PS50017">
    <property type="entry name" value="DEATH_DOMAIN"/>
    <property type="match status" value="2"/>
</dbReference>
<proteinExistence type="predicted"/>
<dbReference type="PANTHER" id="PTHR24198">
    <property type="entry name" value="ANKYRIN REPEAT AND PROTEIN KINASE DOMAIN-CONTAINING PROTEIN"/>
    <property type="match status" value="1"/>
</dbReference>